<name>A0A383F3N8_9ZZZZ</name>
<dbReference type="EMBL" id="UINC01231265">
    <property type="protein sequence ID" value="SVE63726.1"/>
    <property type="molecule type" value="Genomic_DNA"/>
</dbReference>
<gene>
    <name evidence="1" type="ORF">METZ01_LOCUS516580</name>
</gene>
<dbReference type="AlphaFoldDB" id="A0A383F3N8"/>
<proteinExistence type="predicted"/>
<organism evidence="1">
    <name type="scientific">marine metagenome</name>
    <dbReference type="NCBI Taxonomy" id="408172"/>
    <lineage>
        <taxon>unclassified sequences</taxon>
        <taxon>metagenomes</taxon>
        <taxon>ecological metagenomes</taxon>
    </lineage>
</organism>
<sequence length="108" mass="13312">MIDLYDENLPENIVPWGATLYSWAYAEFEKYYSDEEESPWEKHFDVLAKKFNLEQDHTRLIFVLIILFKMYFIEFKIKEEDEDNEEKINLFMQEAERRISNVLFHSRF</sequence>
<evidence type="ECO:0000313" key="1">
    <source>
        <dbReference type="EMBL" id="SVE63726.1"/>
    </source>
</evidence>
<accession>A0A383F3N8</accession>
<reference evidence="1" key="1">
    <citation type="submission" date="2018-05" db="EMBL/GenBank/DDBJ databases">
        <authorList>
            <person name="Lanie J.A."/>
            <person name="Ng W.-L."/>
            <person name="Kazmierczak K.M."/>
            <person name="Andrzejewski T.M."/>
            <person name="Davidsen T.M."/>
            <person name="Wayne K.J."/>
            <person name="Tettelin H."/>
            <person name="Glass J.I."/>
            <person name="Rusch D."/>
            <person name="Podicherti R."/>
            <person name="Tsui H.-C.T."/>
            <person name="Winkler M.E."/>
        </authorList>
    </citation>
    <scope>NUCLEOTIDE SEQUENCE</scope>
</reference>
<protein>
    <submittedName>
        <fullName evidence="1">Uncharacterized protein</fullName>
    </submittedName>
</protein>